<evidence type="ECO:0000313" key="3">
    <source>
        <dbReference type="EMBL" id="QJA90940.1"/>
    </source>
</evidence>
<dbReference type="EMBL" id="MT144547">
    <property type="protein sequence ID" value="QJA54882.1"/>
    <property type="molecule type" value="Genomic_DNA"/>
</dbReference>
<organism evidence="1">
    <name type="scientific">viral metagenome</name>
    <dbReference type="NCBI Taxonomy" id="1070528"/>
    <lineage>
        <taxon>unclassified sequences</taxon>
        <taxon>metagenomes</taxon>
        <taxon>organismal metagenomes</taxon>
    </lineage>
</organism>
<evidence type="ECO:0000313" key="4">
    <source>
        <dbReference type="EMBL" id="QJI02633.1"/>
    </source>
</evidence>
<accession>A0A6H2A592</accession>
<dbReference type="EMBL" id="MT142949">
    <property type="protein sequence ID" value="QJA90940.1"/>
    <property type="molecule type" value="Genomic_DNA"/>
</dbReference>
<evidence type="ECO:0000313" key="1">
    <source>
        <dbReference type="EMBL" id="QJA54882.1"/>
    </source>
</evidence>
<reference evidence="1" key="1">
    <citation type="submission" date="2020-03" db="EMBL/GenBank/DDBJ databases">
        <title>The deep terrestrial virosphere.</title>
        <authorList>
            <person name="Holmfeldt K."/>
            <person name="Nilsson E."/>
            <person name="Simone D."/>
            <person name="Lopez-Fernandez M."/>
            <person name="Wu X."/>
            <person name="de Brujin I."/>
            <person name="Lundin D."/>
            <person name="Andersson A."/>
            <person name="Bertilsson S."/>
            <person name="Dopson M."/>
        </authorList>
    </citation>
    <scope>NUCLEOTIDE SEQUENCE</scope>
    <source>
        <strain evidence="2">MM415A03156</strain>
        <strain evidence="3">MM415B03512</strain>
        <strain evidence="1">TM448A06110</strain>
        <strain evidence="4">TM448B03474</strain>
    </source>
</reference>
<gene>
    <name evidence="2" type="ORF">MM415A03156_0017</name>
    <name evidence="3" type="ORF">MM415B03512_0015</name>
    <name evidence="1" type="ORF">TM448A06110_0002</name>
    <name evidence="4" type="ORF">TM448B03474_0016</name>
</gene>
<proteinExistence type="predicted"/>
<evidence type="ECO:0000313" key="2">
    <source>
        <dbReference type="EMBL" id="QJA71502.1"/>
    </source>
</evidence>
<sequence length="58" mass="6667">MDERKRSEITEIRDMAARVSERTEDIDTSMKVYEMFGSINADMAKGIVIGLNMVLREL</sequence>
<protein>
    <submittedName>
        <fullName evidence="1">Uncharacterized protein</fullName>
    </submittedName>
</protein>
<name>A0A6H2A592_9ZZZZ</name>
<dbReference type="AlphaFoldDB" id="A0A6H2A592"/>
<dbReference type="EMBL" id="MT141877">
    <property type="protein sequence ID" value="QJA71502.1"/>
    <property type="molecule type" value="Genomic_DNA"/>
</dbReference>
<dbReference type="EMBL" id="MT145017">
    <property type="protein sequence ID" value="QJI02633.1"/>
    <property type="molecule type" value="Genomic_DNA"/>
</dbReference>